<dbReference type="InterPro" id="IPR010512">
    <property type="entry name" value="DUF1091"/>
</dbReference>
<dbReference type="SMART" id="SM00697">
    <property type="entry name" value="DM8"/>
    <property type="match status" value="1"/>
</dbReference>
<reference evidence="2" key="1">
    <citation type="submission" date="2020-05" db="UniProtKB">
        <authorList>
            <consortium name="EnsemblMetazoa"/>
        </authorList>
    </citation>
    <scope>IDENTIFICATION</scope>
    <source>
        <strain evidence="2">USDA</strain>
    </source>
</reference>
<organism evidence="2 3">
    <name type="scientific">Stomoxys calcitrans</name>
    <name type="common">Stable fly</name>
    <name type="synonym">Conops calcitrans</name>
    <dbReference type="NCBI Taxonomy" id="35570"/>
    <lineage>
        <taxon>Eukaryota</taxon>
        <taxon>Metazoa</taxon>
        <taxon>Ecdysozoa</taxon>
        <taxon>Arthropoda</taxon>
        <taxon>Hexapoda</taxon>
        <taxon>Insecta</taxon>
        <taxon>Pterygota</taxon>
        <taxon>Neoptera</taxon>
        <taxon>Endopterygota</taxon>
        <taxon>Diptera</taxon>
        <taxon>Brachycera</taxon>
        <taxon>Muscomorpha</taxon>
        <taxon>Muscoidea</taxon>
        <taxon>Muscidae</taxon>
        <taxon>Stomoxys</taxon>
    </lineage>
</organism>
<dbReference type="Proteomes" id="UP000095300">
    <property type="component" value="Unassembled WGS sequence"/>
</dbReference>
<proteinExistence type="predicted"/>
<dbReference type="OrthoDB" id="7911967at2759"/>
<keyword evidence="1" id="KW-0732">Signal</keyword>
<gene>
    <name evidence="2" type="primary">106081098</name>
</gene>
<dbReference type="AlphaFoldDB" id="A0A1I8QDA0"/>
<dbReference type="PANTHER" id="PTHR21112">
    <property type="entry name" value="CHEMOSENSORY PROTEIN A 29A-RELATED"/>
    <property type="match status" value="1"/>
</dbReference>
<dbReference type="PANTHER" id="PTHR21112:SF10">
    <property type="entry name" value="CHEMOSENSORY PROTEIN A 87A"/>
    <property type="match status" value="1"/>
</dbReference>
<feature type="signal peptide" evidence="1">
    <location>
        <begin position="1"/>
        <end position="21"/>
    </location>
</feature>
<evidence type="ECO:0000256" key="1">
    <source>
        <dbReference type="SAM" id="SignalP"/>
    </source>
</evidence>
<evidence type="ECO:0000313" key="2">
    <source>
        <dbReference type="EnsemblMetazoa" id="SCAU016040-PA"/>
    </source>
</evidence>
<dbReference type="Pfam" id="PF06477">
    <property type="entry name" value="DUF1091"/>
    <property type="match status" value="1"/>
</dbReference>
<dbReference type="VEuPathDB" id="VectorBase:SCAU016040"/>
<sequence>MISKLLGICLICGLLAGTSHADDEKKKLKIVLDKLEKINDAEHILKTDLKFEKDEADDQVKVSGVVEQMLDLGDEHKIIIDISHSADKEGEYKTLLKTKEKGVCEVMQNQYKNYFYDSLKNHCSNAPDPDKCPVAMEKYVIDKYPLDNSKFQKYLRPGFYHVLGTLYHDDKEVLQYRIEAHTEEE</sequence>
<feature type="chain" id="PRO_5009328106" evidence="1">
    <location>
        <begin position="22"/>
        <end position="185"/>
    </location>
</feature>
<keyword evidence="3" id="KW-1185">Reference proteome</keyword>
<dbReference type="KEGG" id="scac:106081098"/>
<protein>
    <submittedName>
        <fullName evidence="2">Uncharacterized protein</fullName>
    </submittedName>
</protein>
<dbReference type="EnsemblMetazoa" id="SCAU016040-RA">
    <property type="protein sequence ID" value="SCAU016040-PA"/>
    <property type="gene ID" value="SCAU016040"/>
</dbReference>
<name>A0A1I8QDA0_STOCA</name>
<accession>A0A1I8QDA0</accession>
<evidence type="ECO:0000313" key="3">
    <source>
        <dbReference type="Proteomes" id="UP000095300"/>
    </source>
</evidence>